<name>A0A8K0PCB7_LADFU</name>
<dbReference type="PANTHER" id="PTHR12925">
    <property type="entry name" value="HIKESHI FAMILY MEMBER"/>
    <property type="match status" value="1"/>
</dbReference>
<dbReference type="EMBL" id="KZ309764">
    <property type="protein sequence ID" value="KAG8239628.1"/>
    <property type="molecule type" value="Genomic_DNA"/>
</dbReference>
<evidence type="ECO:0000313" key="5">
    <source>
        <dbReference type="Proteomes" id="UP000792457"/>
    </source>
</evidence>
<dbReference type="InterPro" id="IPR048364">
    <property type="entry name" value="Hikeshi-like_C"/>
</dbReference>
<dbReference type="Pfam" id="PF05603">
    <property type="entry name" value="Hikeshi-like_N"/>
    <property type="match status" value="1"/>
</dbReference>
<protein>
    <recommendedName>
        <fullName evidence="6">Hikeshi-like domain-containing protein</fullName>
    </recommendedName>
</protein>
<dbReference type="PANTHER" id="PTHR12925:SF0">
    <property type="entry name" value="PROTEIN HIKESHI"/>
    <property type="match status" value="1"/>
</dbReference>
<evidence type="ECO:0000259" key="3">
    <source>
        <dbReference type="Pfam" id="PF21057"/>
    </source>
</evidence>
<keyword evidence="5" id="KW-1185">Reference proteome</keyword>
<evidence type="ECO:0000313" key="4">
    <source>
        <dbReference type="EMBL" id="KAG8239628.1"/>
    </source>
</evidence>
<proteinExistence type="inferred from homology"/>
<gene>
    <name evidence="4" type="ORF">J437_LFUL019322</name>
</gene>
<dbReference type="GO" id="GO:0030544">
    <property type="term" value="F:Hsp70 protein binding"/>
    <property type="evidence" value="ECO:0007669"/>
    <property type="project" value="TreeGrafter"/>
</dbReference>
<dbReference type="GO" id="GO:0006606">
    <property type="term" value="P:protein import into nucleus"/>
    <property type="evidence" value="ECO:0007669"/>
    <property type="project" value="TreeGrafter"/>
</dbReference>
<dbReference type="AlphaFoldDB" id="A0A8K0PCB7"/>
<dbReference type="Pfam" id="PF21057">
    <property type="entry name" value="Hikeshi-like_C"/>
    <property type="match status" value="1"/>
</dbReference>
<comment type="similarity">
    <text evidence="1">Belongs to the OPI10 family.</text>
</comment>
<dbReference type="InterPro" id="IPR031318">
    <property type="entry name" value="OPI10"/>
</dbReference>
<evidence type="ECO:0008006" key="6">
    <source>
        <dbReference type="Google" id="ProtNLM"/>
    </source>
</evidence>
<dbReference type="OrthoDB" id="10248398at2759"/>
<comment type="caution">
    <text evidence="4">The sequence shown here is derived from an EMBL/GenBank/DDBJ whole genome shotgun (WGS) entry which is preliminary data.</text>
</comment>
<accession>A0A8K0PCB7</accession>
<sequence length="194" mass="21782">MSIFGCVVSGRLVQTDFQQVGEAQFLITIPDADHINHIVVFLTGLQPLPADMAGIVYFSWPNPNAPPQWQMLGHISNEKPSAIFKISNLKTKAVNDGINPVIFDQQMSHVAQLGISVEPKYNVKEAPPVHNLSNVVEMSQKVLQHFLNYITSFAIPPSQVVMSSSEMLVPLSKVQNWYSNIERRILQNPDFWRS</sequence>
<dbReference type="Proteomes" id="UP000792457">
    <property type="component" value="Unassembled WGS sequence"/>
</dbReference>
<evidence type="ECO:0000256" key="1">
    <source>
        <dbReference type="ARBA" id="ARBA00006623"/>
    </source>
</evidence>
<dbReference type="GO" id="GO:0005634">
    <property type="term" value="C:nucleus"/>
    <property type="evidence" value="ECO:0007669"/>
    <property type="project" value="TreeGrafter"/>
</dbReference>
<dbReference type="GO" id="GO:0005829">
    <property type="term" value="C:cytosol"/>
    <property type="evidence" value="ECO:0007669"/>
    <property type="project" value="TreeGrafter"/>
</dbReference>
<dbReference type="GO" id="GO:0061608">
    <property type="term" value="F:nuclear import signal receptor activity"/>
    <property type="evidence" value="ECO:0007669"/>
    <property type="project" value="TreeGrafter"/>
</dbReference>
<organism evidence="4 5">
    <name type="scientific">Ladona fulva</name>
    <name type="common">Scarce chaser dragonfly</name>
    <name type="synonym">Libellula fulva</name>
    <dbReference type="NCBI Taxonomy" id="123851"/>
    <lineage>
        <taxon>Eukaryota</taxon>
        <taxon>Metazoa</taxon>
        <taxon>Ecdysozoa</taxon>
        <taxon>Arthropoda</taxon>
        <taxon>Hexapoda</taxon>
        <taxon>Insecta</taxon>
        <taxon>Pterygota</taxon>
        <taxon>Palaeoptera</taxon>
        <taxon>Odonata</taxon>
        <taxon>Epiprocta</taxon>
        <taxon>Anisoptera</taxon>
        <taxon>Libelluloidea</taxon>
        <taxon>Libellulidae</taxon>
        <taxon>Ladona</taxon>
    </lineage>
</organism>
<reference evidence="4" key="1">
    <citation type="submission" date="2013-04" db="EMBL/GenBank/DDBJ databases">
        <authorList>
            <person name="Qu J."/>
            <person name="Murali S.C."/>
            <person name="Bandaranaike D."/>
            <person name="Bellair M."/>
            <person name="Blankenburg K."/>
            <person name="Chao H."/>
            <person name="Dinh H."/>
            <person name="Doddapaneni H."/>
            <person name="Downs B."/>
            <person name="Dugan-Rocha S."/>
            <person name="Elkadiri S."/>
            <person name="Gnanaolivu R.D."/>
            <person name="Hernandez B."/>
            <person name="Javaid M."/>
            <person name="Jayaseelan J.C."/>
            <person name="Lee S."/>
            <person name="Li M."/>
            <person name="Ming W."/>
            <person name="Munidasa M."/>
            <person name="Muniz J."/>
            <person name="Nguyen L."/>
            <person name="Ongeri F."/>
            <person name="Osuji N."/>
            <person name="Pu L.-L."/>
            <person name="Puazo M."/>
            <person name="Qu C."/>
            <person name="Quiroz J."/>
            <person name="Raj R."/>
            <person name="Weissenberger G."/>
            <person name="Xin Y."/>
            <person name="Zou X."/>
            <person name="Han Y."/>
            <person name="Richards S."/>
            <person name="Worley K."/>
            <person name="Muzny D."/>
            <person name="Gibbs R."/>
        </authorList>
    </citation>
    <scope>NUCLEOTIDE SEQUENCE</scope>
    <source>
        <strain evidence="4">Sampled in the wild</strain>
    </source>
</reference>
<evidence type="ECO:0000259" key="2">
    <source>
        <dbReference type="Pfam" id="PF05603"/>
    </source>
</evidence>
<feature type="domain" description="Hikeshi-like N-terminal" evidence="2">
    <location>
        <begin position="7"/>
        <end position="125"/>
    </location>
</feature>
<reference evidence="4" key="2">
    <citation type="submission" date="2017-10" db="EMBL/GenBank/DDBJ databases">
        <title>Ladona fulva Genome sequencing and assembly.</title>
        <authorList>
            <person name="Murali S."/>
            <person name="Richards S."/>
            <person name="Bandaranaike D."/>
            <person name="Bellair M."/>
            <person name="Blankenburg K."/>
            <person name="Chao H."/>
            <person name="Dinh H."/>
            <person name="Doddapaneni H."/>
            <person name="Dugan-Rocha S."/>
            <person name="Elkadiri S."/>
            <person name="Gnanaolivu R."/>
            <person name="Hernandez B."/>
            <person name="Skinner E."/>
            <person name="Javaid M."/>
            <person name="Lee S."/>
            <person name="Li M."/>
            <person name="Ming W."/>
            <person name="Munidasa M."/>
            <person name="Muniz J."/>
            <person name="Nguyen L."/>
            <person name="Hughes D."/>
            <person name="Osuji N."/>
            <person name="Pu L.-L."/>
            <person name="Puazo M."/>
            <person name="Qu C."/>
            <person name="Quiroz J."/>
            <person name="Raj R."/>
            <person name="Weissenberger G."/>
            <person name="Xin Y."/>
            <person name="Zou X."/>
            <person name="Han Y."/>
            <person name="Worley K."/>
            <person name="Muzny D."/>
            <person name="Gibbs R."/>
        </authorList>
    </citation>
    <scope>NUCLEOTIDE SEQUENCE</scope>
    <source>
        <strain evidence="4">Sampled in the wild</strain>
    </source>
</reference>
<feature type="domain" description="Hikeshi-like C-terminal" evidence="3">
    <location>
        <begin position="134"/>
        <end position="193"/>
    </location>
</feature>
<dbReference type="InterPro" id="IPR008493">
    <property type="entry name" value="Hikeshi-like_N"/>
</dbReference>